<keyword evidence="3" id="KW-0119">Carbohydrate metabolism</keyword>
<evidence type="ECO:0000313" key="11">
    <source>
        <dbReference type="EMBL" id="KUJ12218.1"/>
    </source>
</evidence>
<dbReference type="PANTHER" id="PTHR33938:SF15">
    <property type="entry name" value="FERULOYL ESTERASE B-RELATED"/>
    <property type="match status" value="1"/>
</dbReference>
<proteinExistence type="inferred from homology"/>
<dbReference type="GO" id="GO:0030600">
    <property type="term" value="F:feruloyl esterase activity"/>
    <property type="evidence" value="ECO:0007669"/>
    <property type="project" value="UniProtKB-EC"/>
</dbReference>
<accession>A0A194WW68</accession>
<keyword evidence="5" id="KW-0732">Signal</keyword>
<evidence type="ECO:0000256" key="9">
    <source>
        <dbReference type="ARBA" id="ARBA00034075"/>
    </source>
</evidence>
<dbReference type="SUPFAM" id="SSF53474">
    <property type="entry name" value="alpha/beta-Hydrolases"/>
    <property type="match status" value="1"/>
</dbReference>
<evidence type="ECO:0000256" key="1">
    <source>
        <dbReference type="ARBA" id="ARBA00006249"/>
    </source>
</evidence>
<name>A0A194WW68_MOLSC</name>
<dbReference type="Gene3D" id="3.40.50.1820">
    <property type="entry name" value="alpha/beta hydrolase"/>
    <property type="match status" value="1"/>
</dbReference>
<evidence type="ECO:0000256" key="6">
    <source>
        <dbReference type="ARBA" id="ARBA00022801"/>
    </source>
</evidence>
<evidence type="ECO:0000256" key="4">
    <source>
        <dbReference type="ARBA" id="ARBA00022723"/>
    </source>
</evidence>
<keyword evidence="12" id="KW-1185">Reference proteome</keyword>
<keyword evidence="3" id="KW-0858">Xylan degradation</keyword>
<dbReference type="InParanoid" id="A0A194WW68"/>
<dbReference type="GO" id="GO:0045493">
    <property type="term" value="P:xylan catabolic process"/>
    <property type="evidence" value="ECO:0007669"/>
    <property type="project" value="UniProtKB-KW"/>
</dbReference>
<sequence length="529" mass="57675">MFNHVQALNYTLPIYNTLNNITLQHSTIRFSTPIIAGSNFTGDSTETSYNAVQTVLPSACRVACEIETSDNSTARFEVWLPTKAAWNSRFLAVGNGGWAGGINYPDIVTGLKEGFATMSTNTSHNSTQNDASWTGNAEEMIDFSSGHRALHLSTIAAKEVVETVYNLNASYSYYSGCSTGGHQGWNEVQRYPEDFDGVLVGAPAIWMTHLPGWDIRVALEQFPNAKPSYIPSTMWAVIHEAVVSQCDALDGVVDGLVSDPSRCNFHPEVLACGNGISNSSQCLNPAQISNLHQIYTPWWAANNTLIFDGLSHGGEAGYTFLFNSETPQFGIDFFRHAVLNDTAWDYITINGSTIELADAINPGGINAYDPDLRPFQAGGGRVIEYHGYQDPVIPSLSSGTWYDKVYGFYCDLGQASQLSDFYRLFMVPGMRHCSGGDGAWVTGSASQSGYTPAENSTEYSLLYSLINWVENKNSSGPQKLIGTKYVGDVVSAGINFTRPYCRWPNIPVYDGVGDVSLAESWSCPTAGVY</sequence>
<gene>
    <name evidence="11" type="ORF">LY89DRAFT_594027</name>
</gene>
<dbReference type="InterPro" id="IPR029058">
    <property type="entry name" value="AB_hydrolase_fold"/>
</dbReference>
<keyword evidence="6 10" id="KW-0378">Hydrolase</keyword>
<dbReference type="AlphaFoldDB" id="A0A194WW68"/>
<keyword evidence="2" id="KW-0719">Serine esterase</keyword>
<keyword evidence="8" id="KW-1015">Disulfide bond</keyword>
<dbReference type="KEGG" id="psco:LY89DRAFT_594027"/>
<organism evidence="11 12">
    <name type="scientific">Mollisia scopiformis</name>
    <name type="common">Conifer needle endophyte fungus</name>
    <name type="synonym">Phialocephala scopiformis</name>
    <dbReference type="NCBI Taxonomy" id="149040"/>
    <lineage>
        <taxon>Eukaryota</taxon>
        <taxon>Fungi</taxon>
        <taxon>Dikarya</taxon>
        <taxon>Ascomycota</taxon>
        <taxon>Pezizomycotina</taxon>
        <taxon>Leotiomycetes</taxon>
        <taxon>Helotiales</taxon>
        <taxon>Mollisiaceae</taxon>
        <taxon>Mollisia</taxon>
    </lineage>
</organism>
<evidence type="ECO:0000256" key="8">
    <source>
        <dbReference type="ARBA" id="ARBA00023157"/>
    </source>
</evidence>
<dbReference type="EMBL" id="KQ947425">
    <property type="protein sequence ID" value="KUJ12218.1"/>
    <property type="molecule type" value="Genomic_DNA"/>
</dbReference>
<evidence type="ECO:0000256" key="5">
    <source>
        <dbReference type="ARBA" id="ARBA00022729"/>
    </source>
</evidence>
<keyword evidence="7" id="KW-0106">Calcium</keyword>
<evidence type="ECO:0000313" key="12">
    <source>
        <dbReference type="Proteomes" id="UP000070700"/>
    </source>
</evidence>
<dbReference type="InterPro" id="IPR011118">
    <property type="entry name" value="Tannase/feruloyl_esterase"/>
</dbReference>
<keyword evidence="3" id="KW-0624">Polysaccharide degradation</keyword>
<dbReference type="Pfam" id="PF07519">
    <property type="entry name" value="Tannase"/>
    <property type="match status" value="1"/>
</dbReference>
<dbReference type="RefSeq" id="XP_018066573.1">
    <property type="nucleotide sequence ID" value="XM_018209779.1"/>
</dbReference>
<evidence type="ECO:0000256" key="3">
    <source>
        <dbReference type="ARBA" id="ARBA00022651"/>
    </source>
</evidence>
<dbReference type="OrthoDB" id="3039123at2759"/>
<dbReference type="PANTHER" id="PTHR33938">
    <property type="entry name" value="FERULOYL ESTERASE B-RELATED"/>
    <property type="match status" value="1"/>
</dbReference>
<evidence type="ECO:0000256" key="10">
    <source>
        <dbReference type="RuleBase" id="RU361238"/>
    </source>
</evidence>
<reference evidence="11 12" key="1">
    <citation type="submission" date="2015-10" db="EMBL/GenBank/DDBJ databases">
        <title>Full genome of DAOMC 229536 Phialocephala scopiformis, a fungal endophyte of spruce producing the potent anti-insectan compound rugulosin.</title>
        <authorList>
            <consortium name="DOE Joint Genome Institute"/>
            <person name="Walker A.K."/>
            <person name="Frasz S.L."/>
            <person name="Seifert K.A."/>
            <person name="Miller J.D."/>
            <person name="Mondo S.J."/>
            <person name="Labutti K."/>
            <person name="Lipzen A."/>
            <person name="Dockter R."/>
            <person name="Kennedy M."/>
            <person name="Grigoriev I.V."/>
            <person name="Spatafora J.W."/>
        </authorList>
    </citation>
    <scope>NUCLEOTIDE SEQUENCE [LARGE SCALE GENOMIC DNA]</scope>
    <source>
        <strain evidence="11 12">CBS 120377</strain>
    </source>
</reference>
<comment type="similarity">
    <text evidence="1 10">Belongs to the tannase family.</text>
</comment>
<dbReference type="GO" id="GO:0046872">
    <property type="term" value="F:metal ion binding"/>
    <property type="evidence" value="ECO:0007669"/>
    <property type="project" value="UniProtKB-KW"/>
</dbReference>
<dbReference type="Proteomes" id="UP000070700">
    <property type="component" value="Unassembled WGS sequence"/>
</dbReference>
<dbReference type="GeneID" id="28819505"/>
<dbReference type="EC" id="3.1.1.-" evidence="10"/>
<protein>
    <recommendedName>
        <fullName evidence="10">Carboxylic ester hydrolase</fullName>
        <ecNumber evidence="10">3.1.1.-</ecNumber>
    </recommendedName>
</protein>
<keyword evidence="4" id="KW-0479">Metal-binding</keyword>
<comment type="catalytic activity">
    <reaction evidence="9">
        <text>feruloyl-polysaccharide + H2O = ferulate + polysaccharide.</text>
        <dbReference type="EC" id="3.1.1.73"/>
    </reaction>
</comment>
<evidence type="ECO:0000256" key="2">
    <source>
        <dbReference type="ARBA" id="ARBA00022487"/>
    </source>
</evidence>
<evidence type="ECO:0000256" key="7">
    <source>
        <dbReference type="ARBA" id="ARBA00022837"/>
    </source>
</evidence>